<dbReference type="OrthoDB" id="5409522at2759"/>
<dbReference type="EMBL" id="ML994651">
    <property type="protein sequence ID" value="KAF2181657.1"/>
    <property type="molecule type" value="Genomic_DNA"/>
</dbReference>
<dbReference type="AlphaFoldDB" id="A0A6A6DPZ9"/>
<keyword evidence="3" id="KW-1185">Reference proteome</keyword>
<feature type="region of interest" description="Disordered" evidence="1">
    <location>
        <begin position="304"/>
        <end position="368"/>
    </location>
</feature>
<evidence type="ECO:0000256" key="1">
    <source>
        <dbReference type="SAM" id="MobiDB-lite"/>
    </source>
</evidence>
<reference evidence="2" key="1">
    <citation type="journal article" date="2020" name="Stud. Mycol.">
        <title>101 Dothideomycetes genomes: a test case for predicting lifestyles and emergence of pathogens.</title>
        <authorList>
            <person name="Haridas S."/>
            <person name="Albert R."/>
            <person name="Binder M."/>
            <person name="Bloem J."/>
            <person name="Labutti K."/>
            <person name="Salamov A."/>
            <person name="Andreopoulos B."/>
            <person name="Baker S."/>
            <person name="Barry K."/>
            <person name="Bills G."/>
            <person name="Bluhm B."/>
            <person name="Cannon C."/>
            <person name="Castanera R."/>
            <person name="Culley D."/>
            <person name="Daum C."/>
            <person name="Ezra D."/>
            <person name="Gonzalez J."/>
            <person name="Henrissat B."/>
            <person name="Kuo A."/>
            <person name="Liang C."/>
            <person name="Lipzen A."/>
            <person name="Lutzoni F."/>
            <person name="Magnuson J."/>
            <person name="Mondo S."/>
            <person name="Nolan M."/>
            <person name="Ohm R."/>
            <person name="Pangilinan J."/>
            <person name="Park H.-J."/>
            <person name="Ramirez L."/>
            <person name="Alfaro M."/>
            <person name="Sun H."/>
            <person name="Tritt A."/>
            <person name="Yoshinaga Y."/>
            <person name="Zwiers L.-H."/>
            <person name="Turgeon B."/>
            <person name="Goodwin S."/>
            <person name="Spatafora J."/>
            <person name="Crous P."/>
            <person name="Grigoriev I."/>
        </authorList>
    </citation>
    <scope>NUCLEOTIDE SEQUENCE</scope>
    <source>
        <strain evidence="2">CBS 207.26</strain>
    </source>
</reference>
<name>A0A6A6DPZ9_9PEZI</name>
<gene>
    <name evidence="2" type="ORF">K469DRAFT_752554</name>
</gene>
<evidence type="ECO:0000313" key="2">
    <source>
        <dbReference type="EMBL" id="KAF2181657.1"/>
    </source>
</evidence>
<dbReference type="Proteomes" id="UP000800200">
    <property type="component" value="Unassembled WGS sequence"/>
</dbReference>
<proteinExistence type="predicted"/>
<organism evidence="2 3">
    <name type="scientific">Zopfia rhizophila CBS 207.26</name>
    <dbReference type="NCBI Taxonomy" id="1314779"/>
    <lineage>
        <taxon>Eukaryota</taxon>
        <taxon>Fungi</taxon>
        <taxon>Dikarya</taxon>
        <taxon>Ascomycota</taxon>
        <taxon>Pezizomycotina</taxon>
        <taxon>Dothideomycetes</taxon>
        <taxon>Dothideomycetes incertae sedis</taxon>
        <taxon>Zopfiaceae</taxon>
        <taxon>Zopfia</taxon>
    </lineage>
</organism>
<evidence type="ECO:0000313" key="3">
    <source>
        <dbReference type="Proteomes" id="UP000800200"/>
    </source>
</evidence>
<sequence>MATYPSNYVEPSGYGLTAYIIPPASGDEPKDVTSFHPKQAELSEGNLFPVMATIERPKQVNYTNKLLYDEQGNAVIGINGGPLRDLPTLPRYISSRVEGWRLTYWFTIDPRIRYADIVERMHYRSWDTPRTAADRAKGNGPGGEGPLYAGRRNFERQLAKRVGQFRTSNGLLPPSHGGASAISNPDMEAISRLSMTQLEYGVWWNVDEREGIMWQPQPKDSNTFWAGERYKLPEKPGMSSRVKAIFDKIQMLNAFALRKRKGSWKDLTAKEKGEFDGRRNEKGLNDLELAKGIEVELSGMRKGVEQVPQVRQGKKRGAANVSEAGGPKKQAGREISPKRSNVRNGQKPVEVSRISMPTTPTPIGKNTQLDPQMQWTRMSKGTQEQWLAQLLPTPGATVSQLNPEPTPTSFSRLPPVGYGARRQREASLKFNKSISNLPPPSPLPAFRYPTPSSMGGELQAPFSPEMSSFTPETGFTSPAGTDLLETQLSAPDESLMLETTYKSPVKTDPHFHLDPDWSALLDDPASGNFGDDFLFAKAFGNDSSGLEQFH</sequence>
<accession>A0A6A6DPZ9</accession>
<protein>
    <submittedName>
        <fullName evidence="2">Uncharacterized protein</fullName>
    </submittedName>
</protein>